<feature type="transmembrane region" description="Helical" evidence="14">
    <location>
        <begin position="110"/>
        <end position="129"/>
    </location>
</feature>
<evidence type="ECO:0000256" key="9">
    <source>
        <dbReference type="ARBA" id="ARBA00023157"/>
    </source>
</evidence>
<dbReference type="PANTHER" id="PTHR26451:SF871">
    <property type="entry name" value="ODORANT RECEPTOR-RELATED"/>
    <property type="match status" value="1"/>
</dbReference>
<feature type="domain" description="G-protein coupled receptors family 1 profile" evidence="15">
    <location>
        <begin position="403"/>
        <end position="548"/>
    </location>
</feature>
<evidence type="ECO:0000256" key="2">
    <source>
        <dbReference type="ARBA" id="ARBA00022475"/>
    </source>
</evidence>
<proteinExistence type="inferred from homology"/>
<feature type="transmembrane region" description="Helical" evidence="14">
    <location>
        <begin position="45"/>
        <end position="63"/>
    </location>
</feature>
<dbReference type="InterPro" id="IPR000725">
    <property type="entry name" value="Olfact_rcpt"/>
</dbReference>
<gene>
    <name evidence="16" type="ORF">F7725_001738</name>
</gene>
<dbReference type="OrthoDB" id="6151005at2759"/>
<evidence type="ECO:0000256" key="7">
    <source>
        <dbReference type="ARBA" id="ARBA00023040"/>
    </source>
</evidence>
<keyword evidence="2" id="KW-1003">Cell membrane</keyword>
<keyword evidence="12 13" id="KW-0807">Transducer</keyword>
<keyword evidence="3" id="KW-0716">Sensory transduction</keyword>
<feature type="transmembrane region" description="Helical" evidence="14">
    <location>
        <begin position="527"/>
        <end position="545"/>
    </location>
</feature>
<evidence type="ECO:0000259" key="15">
    <source>
        <dbReference type="PROSITE" id="PS50262"/>
    </source>
</evidence>
<evidence type="ECO:0000256" key="5">
    <source>
        <dbReference type="ARBA" id="ARBA00022725"/>
    </source>
</evidence>
<keyword evidence="11" id="KW-0325">Glycoprotein</keyword>
<evidence type="ECO:0000256" key="1">
    <source>
        <dbReference type="ARBA" id="ARBA00004651"/>
    </source>
</evidence>
<name>A0A7J5Y277_DISMA</name>
<dbReference type="Proteomes" id="UP000518266">
    <property type="component" value="Unassembled WGS sequence"/>
</dbReference>
<keyword evidence="5" id="KW-0552">Olfaction</keyword>
<dbReference type="PANTHER" id="PTHR26451">
    <property type="entry name" value="G_PROTEIN_RECEP_F1_2 DOMAIN-CONTAINING PROTEIN"/>
    <property type="match status" value="1"/>
</dbReference>
<feature type="transmembrane region" description="Helical" evidence="14">
    <location>
        <begin position="428"/>
        <end position="454"/>
    </location>
</feature>
<dbReference type="PROSITE" id="PS50262">
    <property type="entry name" value="G_PROTEIN_RECEP_F1_2"/>
    <property type="match status" value="3"/>
</dbReference>
<keyword evidence="4 13" id="KW-0812">Transmembrane</keyword>
<dbReference type="PRINTS" id="PR00237">
    <property type="entry name" value="GPCRRHODOPSN"/>
</dbReference>
<dbReference type="PROSITE" id="PS00237">
    <property type="entry name" value="G_PROTEIN_RECEP_F1_1"/>
    <property type="match status" value="2"/>
</dbReference>
<dbReference type="GO" id="GO:0005549">
    <property type="term" value="F:odorant binding"/>
    <property type="evidence" value="ECO:0007669"/>
    <property type="project" value="TreeGrafter"/>
</dbReference>
<dbReference type="InterPro" id="IPR000276">
    <property type="entry name" value="GPCR_Rhodpsn"/>
</dbReference>
<dbReference type="GO" id="GO:0004984">
    <property type="term" value="F:olfactory receptor activity"/>
    <property type="evidence" value="ECO:0007669"/>
    <property type="project" value="InterPro"/>
</dbReference>
<evidence type="ECO:0000256" key="12">
    <source>
        <dbReference type="ARBA" id="ARBA00023224"/>
    </source>
</evidence>
<feature type="transmembrane region" description="Helical" evidence="14">
    <location>
        <begin position="303"/>
        <end position="326"/>
    </location>
</feature>
<feature type="transmembrane region" description="Helical" evidence="14">
    <location>
        <begin position="477"/>
        <end position="506"/>
    </location>
</feature>
<organism evidence="16 17">
    <name type="scientific">Dissostichus mawsoni</name>
    <name type="common">Antarctic cod</name>
    <dbReference type="NCBI Taxonomy" id="36200"/>
    <lineage>
        <taxon>Eukaryota</taxon>
        <taxon>Metazoa</taxon>
        <taxon>Chordata</taxon>
        <taxon>Craniata</taxon>
        <taxon>Vertebrata</taxon>
        <taxon>Euteleostomi</taxon>
        <taxon>Actinopterygii</taxon>
        <taxon>Neopterygii</taxon>
        <taxon>Teleostei</taxon>
        <taxon>Neoteleostei</taxon>
        <taxon>Acanthomorphata</taxon>
        <taxon>Eupercaria</taxon>
        <taxon>Perciformes</taxon>
        <taxon>Notothenioidei</taxon>
        <taxon>Nototheniidae</taxon>
        <taxon>Dissostichus</taxon>
    </lineage>
</organism>
<dbReference type="AlphaFoldDB" id="A0A7J5Y277"/>
<keyword evidence="9" id="KW-1015">Disulfide bond</keyword>
<feature type="transmembrane region" description="Helical" evidence="14">
    <location>
        <begin position="141"/>
        <end position="159"/>
    </location>
</feature>
<evidence type="ECO:0000313" key="17">
    <source>
        <dbReference type="Proteomes" id="UP000518266"/>
    </source>
</evidence>
<feature type="transmembrane region" description="Helical" evidence="14">
    <location>
        <begin position="206"/>
        <end position="227"/>
    </location>
</feature>
<feature type="transmembrane region" description="Helical" evidence="14">
    <location>
        <begin position="69"/>
        <end position="89"/>
    </location>
</feature>
<feature type="domain" description="G-protein coupled receptors family 1 profile" evidence="15">
    <location>
        <begin position="1"/>
        <end position="93"/>
    </location>
</feature>
<keyword evidence="10 13" id="KW-0675">Receptor</keyword>
<dbReference type="InterPro" id="IPR017452">
    <property type="entry name" value="GPCR_Rhodpsn_7TM"/>
</dbReference>
<keyword evidence="8 14" id="KW-0472">Membrane</keyword>
<sequence length="548" mass="63482">MFVSTSTVFLPLAFVLYTYLRIFLTCRKRSREFKSKVIQSCLPHIVTFVNYSITVFCDVALSRTNLEEVNPFLAVILSLEFVVIPPILNPLVYGLKLPEIRKCLSHKWKMFENVSSATVFTLSGLYFTFEERMTLFCLTLLWYLMIIFGNVALIVAIIMDKNLHEPMYIFVCNLCISALYGTVGFYPKFLLDLLSSHVISYAGCMLQGYVIHSSSCCDFSILALMAYDRYVAICRPLVYHSVMTRQRVSLFVVLSWFVPLFLMFMNSASLLGIRLCGSHIKRIYCVNWMIVTLACSPPKANSAIAYFNILFYFAHFVFIVWSYMYLIRTCVSSRKWGKFIQTCLPHLISLIIFSIAVLLDVMYMRFGKVEFSQNFYNFMAIQFLLVPPFVNPFIYGFHLTKVRNKILKLICFKKRDAKCFNETENYQAYIFALTLLCYCFIVLVNVSLIVTVILDKNLHEPMFLPKFLWDLLSPVHVISYSGCLIQALVMYSFACSDLSILAVMAYDRYVAICRPLQYNSIMSKQRVVLLVCFSWLSPFCIWLKYSNV</sequence>
<evidence type="ECO:0000256" key="6">
    <source>
        <dbReference type="ARBA" id="ARBA00022989"/>
    </source>
</evidence>
<comment type="caution">
    <text evidence="16">The sequence shown here is derived from an EMBL/GenBank/DDBJ whole genome shotgun (WGS) entry which is preliminary data.</text>
</comment>
<evidence type="ECO:0000256" key="14">
    <source>
        <dbReference type="SAM" id="Phobius"/>
    </source>
</evidence>
<evidence type="ECO:0000256" key="10">
    <source>
        <dbReference type="ARBA" id="ARBA00023170"/>
    </source>
</evidence>
<dbReference type="InterPro" id="IPR052921">
    <property type="entry name" value="GPCR1_Superfamily_Member"/>
</dbReference>
<reference evidence="16 17" key="1">
    <citation type="submission" date="2020-03" db="EMBL/GenBank/DDBJ databases">
        <title>Dissostichus mawsoni Genome sequencing and assembly.</title>
        <authorList>
            <person name="Park H."/>
        </authorList>
    </citation>
    <scope>NUCLEOTIDE SEQUENCE [LARGE SCALE GENOMIC DNA]</scope>
    <source>
        <strain evidence="16">DM0001</strain>
        <tissue evidence="16">Muscle</tissue>
    </source>
</reference>
<feature type="transmembrane region" description="Helical" evidence="14">
    <location>
        <begin position="166"/>
        <end position="186"/>
    </location>
</feature>
<feature type="transmembrane region" description="Helical" evidence="14">
    <location>
        <begin position="248"/>
        <end position="265"/>
    </location>
</feature>
<comment type="similarity">
    <text evidence="13">Belongs to the G-protein coupled receptor 1 family.</text>
</comment>
<dbReference type="GO" id="GO:0004930">
    <property type="term" value="F:G protein-coupled receptor activity"/>
    <property type="evidence" value="ECO:0007669"/>
    <property type="project" value="UniProtKB-KW"/>
</dbReference>
<feature type="transmembrane region" description="Helical" evidence="14">
    <location>
        <begin position="378"/>
        <end position="398"/>
    </location>
</feature>
<dbReference type="FunFam" id="1.20.1070.10:FF:000024">
    <property type="entry name" value="Olfactory receptor"/>
    <property type="match status" value="1"/>
</dbReference>
<protein>
    <recommendedName>
        <fullName evidence="15">G-protein coupled receptors family 1 profile domain-containing protein</fullName>
    </recommendedName>
</protein>
<keyword evidence="6 14" id="KW-1133">Transmembrane helix</keyword>
<dbReference type="EMBL" id="JAAKFY010000018">
    <property type="protein sequence ID" value="KAF3842889.1"/>
    <property type="molecule type" value="Genomic_DNA"/>
</dbReference>
<dbReference type="SUPFAM" id="SSF81321">
    <property type="entry name" value="Family A G protein-coupled receptor-like"/>
    <property type="match status" value="3"/>
</dbReference>
<evidence type="ECO:0000256" key="8">
    <source>
        <dbReference type="ARBA" id="ARBA00023136"/>
    </source>
</evidence>
<evidence type="ECO:0000313" key="16">
    <source>
        <dbReference type="EMBL" id="KAF3842889.1"/>
    </source>
</evidence>
<dbReference type="Pfam" id="PF13853">
    <property type="entry name" value="7tm_4"/>
    <property type="match status" value="2"/>
</dbReference>
<accession>A0A7J5Y277</accession>
<dbReference type="PRINTS" id="PR00245">
    <property type="entry name" value="OLFACTORYR"/>
</dbReference>
<dbReference type="Pfam" id="PF00001">
    <property type="entry name" value="7tm_1"/>
    <property type="match status" value="1"/>
</dbReference>
<evidence type="ECO:0000256" key="13">
    <source>
        <dbReference type="RuleBase" id="RU000688"/>
    </source>
</evidence>
<comment type="subcellular location">
    <subcellularLocation>
        <location evidence="1">Cell membrane</location>
        <topology evidence="1">Multi-pass membrane protein</topology>
    </subcellularLocation>
</comment>
<keyword evidence="7 13" id="KW-0297">G-protein coupled receptor</keyword>
<feature type="domain" description="G-protein coupled receptors family 1 profile" evidence="15">
    <location>
        <begin position="149"/>
        <end position="395"/>
    </location>
</feature>
<feature type="transmembrane region" description="Helical" evidence="14">
    <location>
        <begin position="6"/>
        <end position="24"/>
    </location>
</feature>
<evidence type="ECO:0000256" key="3">
    <source>
        <dbReference type="ARBA" id="ARBA00022606"/>
    </source>
</evidence>
<dbReference type="GO" id="GO:0005886">
    <property type="term" value="C:plasma membrane"/>
    <property type="evidence" value="ECO:0007669"/>
    <property type="project" value="UniProtKB-SubCell"/>
</dbReference>
<feature type="transmembrane region" description="Helical" evidence="14">
    <location>
        <begin position="347"/>
        <end position="366"/>
    </location>
</feature>
<dbReference type="Gene3D" id="1.20.1070.10">
    <property type="entry name" value="Rhodopsin 7-helix transmembrane proteins"/>
    <property type="match status" value="3"/>
</dbReference>
<keyword evidence="17" id="KW-1185">Reference proteome</keyword>
<evidence type="ECO:0000256" key="11">
    <source>
        <dbReference type="ARBA" id="ARBA00023180"/>
    </source>
</evidence>
<evidence type="ECO:0000256" key="4">
    <source>
        <dbReference type="ARBA" id="ARBA00022692"/>
    </source>
</evidence>